<evidence type="ECO:0000313" key="12">
    <source>
        <dbReference type="EMBL" id="OZS72404.1"/>
    </source>
</evidence>
<evidence type="ECO:0000256" key="9">
    <source>
        <dbReference type="ARBA" id="ARBA00023237"/>
    </source>
</evidence>
<keyword evidence="6" id="KW-0812">Transmembrane</keyword>
<comment type="similarity">
    <text evidence="2">Belongs to the fimbrial export usher family.</text>
</comment>
<dbReference type="Gene3D" id="2.60.40.3110">
    <property type="match status" value="1"/>
</dbReference>
<dbReference type="Pfam" id="PF13954">
    <property type="entry name" value="PapC_N"/>
    <property type="match status" value="1"/>
</dbReference>
<reference evidence="12 13" key="1">
    <citation type="submission" date="2017-07" db="EMBL/GenBank/DDBJ databases">
        <title>blaIMP-27 on transferable plasmids in Proteus mirabilis and Providencia rettgeri.</title>
        <authorList>
            <person name="Potter R."/>
        </authorList>
    </citation>
    <scope>NUCLEOTIDE SEQUENCE [LARGE SCALE GENOMIC DNA]</scope>
    <source>
        <strain evidence="12 13">PR1</strain>
    </source>
</reference>
<dbReference type="InterPro" id="IPR037224">
    <property type="entry name" value="PapC_N_sf"/>
</dbReference>
<dbReference type="Pfam" id="PF00577">
    <property type="entry name" value="Usher"/>
    <property type="match status" value="1"/>
</dbReference>
<accession>A0A264VM51</accession>
<protein>
    <submittedName>
        <fullName evidence="12">Fimbrial protein</fullName>
    </submittedName>
</protein>
<dbReference type="Proteomes" id="UP000216001">
    <property type="component" value="Unassembled WGS sequence"/>
</dbReference>
<dbReference type="GO" id="GO:0009297">
    <property type="term" value="P:pilus assembly"/>
    <property type="evidence" value="ECO:0007669"/>
    <property type="project" value="InterPro"/>
</dbReference>
<dbReference type="GO" id="GO:0009279">
    <property type="term" value="C:cell outer membrane"/>
    <property type="evidence" value="ECO:0007669"/>
    <property type="project" value="UniProtKB-SubCell"/>
</dbReference>
<dbReference type="Gene3D" id="3.10.20.410">
    <property type="match status" value="1"/>
</dbReference>
<keyword evidence="3" id="KW-0813">Transport</keyword>
<evidence type="ECO:0000256" key="6">
    <source>
        <dbReference type="ARBA" id="ARBA00022692"/>
    </source>
</evidence>
<dbReference type="InterPro" id="IPR025949">
    <property type="entry name" value="PapC-like_C"/>
</dbReference>
<evidence type="ECO:0000256" key="2">
    <source>
        <dbReference type="ARBA" id="ARBA00008064"/>
    </source>
</evidence>
<evidence type="ECO:0000256" key="7">
    <source>
        <dbReference type="ARBA" id="ARBA00022729"/>
    </source>
</evidence>
<evidence type="ECO:0000256" key="3">
    <source>
        <dbReference type="ARBA" id="ARBA00022448"/>
    </source>
</evidence>
<keyword evidence="5" id="KW-1029">Fimbrium biogenesis</keyword>
<dbReference type="InterPro" id="IPR042186">
    <property type="entry name" value="FimD_plug_dom"/>
</dbReference>
<keyword evidence="4" id="KW-1134">Transmembrane beta strand</keyword>
<sequence length="828" mass="92307">MPVFCKKNTLMYSNVFTAISLIFYINNTIAKDIFDINAINSGMENQVADINSLGYLSSAGGQLPGDYFVDIYINDKLVDNKNIRFLFDDKAKKLSPEITKKMLLNWGVKNSASEKFSASGEDEYLNDISKIIPGANYQYRFETQQLQISIPQIGLENTSRGYVEPKEWDDGITATFVNYTVRFNKHWYQNKNNSDNSFLGLRSGINMGAWRFRNHSTYSKTTYETNWNNLQTYVERDIRSLKSRLTIGEISSDNGVIESTPYLGVKLVSDESMLPQSERGFAPTVTGLVQSNAIVTISQNGNVIYQTTVPPGRFAINDLYPTSYSGDLEVTIEEANGTVRSFIQPFSAVPMMQRAGTLKYSVDIGKYNVDGARRKPNFAQASAIYGLPYNLSVYGGFLVSQDYQAYTIGAGVNLGKIGAISTDITEASVQLIDKKSAKGQAYRIQYSKYIPNTGTSFSLASYRYSTKNYYDFSDLNNYLYNMGRKKQQFQASVSQSLDEIGYLSVNGYQQYYWDKSGSDKSLTMSFSSNYNLLNYSVAYSYIKQDYSKTNDQMLSFNLSIPFDLGRKNNWANYSYSTSKNGDSISSLSFNGMQLVDNNLQYNLTQRHNHSRNEFSSSVSANYIVSSGEYSLGYNYDPKYHAIDFSATGALLLHSGGLTTSRTIYDSAVLVKAEDIDNLKVNNAQSLYTNSSGYAVIPTVTRYERNKISVDTATLSGNNDVAINTTTVVPTQGAIVLANFQAKRGARVLLKLKYAGKAIAFGTQVSVMESEEQVTGGIVANDGEVYLSGVPEQSKIIVKWGNGNNQQCTVPLLLSLENEKIQFIERVCE</sequence>
<dbReference type="Gene3D" id="2.60.40.2610">
    <property type="entry name" value="Outer membrane usher protein FimD, plug domain"/>
    <property type="match status" value="1"/>
</dbReference>
<dbReference type="InterPro" id="IPR043142">
    <property type="entry name" value="PapC-like_C_sf"/>
</dbReference>
<dbReference type="Gene3D" id="2.60.40.2070">
    <property type="match status" value="1"/>
</dbReference>
<evidence type="ECO:0000256" key="5">
    <source>
        <dbReference type="ARBA" id="ARBA00022558"/>
    </source>
</evidence>
<feature type="domain" description="PapC-like C-terminal" evidence="10">
    <location>
        <begin position="748"/>
        <end position="811"/>
    </location>
</feature>
<evidence type="ECO:0000256" key="8">
    <source>
        <dbReference type="ARBA" id="ARBA00023136"/>
    </source>
</evidence>
<comment type="caution">
    <text evidence="12">The sequence shown here is derived from an EMBL/GenBank/DDBJ whole genome shotgun (WGS) entry which is preliminary data.</text>
</comment>
<dbReference type="SUPFAM" id="SSF141729">
    <property type="entry name" value="FimD N-terminal domain-like"/>
    <property type="match status" value="1"/>
</dbReference>
<dbReference type="AlphaFoldDB" id="A0A264VM51"/>
<proteinExistence type="inferred from homology"/>
<name>A0A264VM51_PRORE</name>
<dbReference type="FunFam" id="2.60.40.3110:FF:000001">
    <property type="entry name" value="Putative fimbrial outer membrane usher"/>
    <property type="match status" value="1"/>
</dbReference>
<comment type="subcellular location">
    <subcellularLocation>
        <location evidence="1">Cell outer membrane</location>
        <topology evidence="1">Multi-pass membrane protein</topology>
    </subcellularLocation>
</comment>
<dbReference type="InterPro" id="IPR025885">
    <property type="entry name" value="PapC_N"/>
</dbReference>
<organism evidence="12 13">
    <name type="scientific">Providencia rettgeri</name>
    <dbReference type="NCBI Taxonomy" id="587"/>
    <lineage>
        <taxon>Bacteria</taxon>
        <taxon>Pseudomonadati</taxon>
        <taxon>Pseudomonadota</taxon>
        <taxon>Gammaproteobacteria</taxon>
        <taxon>Enterobacterales</taxon>
        <taxon>Morganellaceae</taxon>
        <taxon>Providencia</taxon>
    </lineage>
</organism>
<dbReference type="GO" id="GO:0015473">
    <property type="term" value="F:fimbrial usher porin activity"/>
    <property type="evidence" value="ECO:0007669"/>
    <property type="project" value="InterPro"/>
</dbReference>
<dbReference type="RefSeq" id="WP_094962972.1">
    <property type="nucleotide sequence ID" value="NZ_NOWC01000038.1"/>
</dbReference>
<keyword evidence="8" id="KW-0472">Membrane</keyword>
<keyword evidence="9" id="KW-0998">Cell outer membrane</keyword>
<evidence type="ECO:0000259" key="10">
    <source>
        <dbReference type="Pfam" id="PF13953"/>
    </source>
</evidence>
<dbReference type="PANTHER" id="PTHR30451:SF21">
    <property type="entry name" value="FIMBRIAL USHER DOMAIN-CONTAINING PROTEIN YDET-RELATED"/>
    <property type="match status" value="1"/>
</dbReference>
<dbReference type="EMBL" id="NOWC01000038">
    <property type="protein sequence ID" value="OZS72404.1"/>
    <property type="molecule type" value="Genomic_DNA"/>
</dbReference>
<evidence type="ECO:0000259" key="11">
    <source>
        <dbReference type="Pfam" id="PF13954"/>
    </source>
</evidence>
<dbReference type="InterPro" id="IPR000015">
    <property type="entry name" value="Fimb_usher"/>
</dbReference>
<evidence type="ECO:0000313" key="13">
    <source>
        <dbReference type="Proteomes" id="UP000216001"/>
    </source>
</evidence>
<gene>
    <name evidence="12" type="ORF">CHI95_22175</name>
</gene>
<dbReference type="Pfam" id="PF13953">
    <property type="entry name" value="PapC_C"/>
    <property type="match status" value="1"/>
</dbReference>
<evidence type="ECO:0000256" key="1">
    <source>
        <dbReference type="ARBA" id="ARBA00004571"/>
    </source>
</evidence>
<keyword evidence="7" id="KW-0732">Signal</keyword>
<evidence type="ECO:0000256" key="4">
    <source>
        <dbReference type="ARBA" id="ARBA00022452"/>
    </source>
</evidence>
<feature type="domain" description="PapC N-terminal" evidence="11">
    <location>
        <begin position="34"/>
        <end position="181"/>
    </location>
</feature>
<dbReference type="PANTHER" id="PTHR30451">
    <property type="entry name" value="OUTER MEMBRANE USHER PROTEIN"/>
    <property type="match status" value="1"/>
</dbReference>